<dbReference type="AlphaFoldDB" id="E6LQI2"/>
<name>E6LQI2_9FIRM</name>
<dbReference type="HOGENOM" id="CLU_1213599_0_0_9"/>
<sequence>MRSENNRGTLMIEAALIYPLFIFTIIAMLVLGLLKLEQSLVQFGTTKIASQAAREAAYPGYEEYLAPASSGIDIDVMSFPNTSGIDSYYKERKLYAGFFRSKDAVGNGFENKLNELLKKYTMVSGLTVDSDIEITGIITPTVKANTKYGIKLPKGLAKALSLVGAPEEFTLKESSYAFSSNATEFVRDIDLGADLIDFLLERFNLKERVDVYVNKLKTLRDKLGGTGR</sequence>
<gene>
    <name evidence="2" type="ORF">HMPREF0381_2217</name>
</gene>
<evidence type="ECO:0000256" key="1">
    <source>
        <dbReference type="SAM" id="Phobius"/>
    </source>
</evidence>
<dbReference type="RefSeq" id="WP_008751981.1">
    <property type="nucleotide sequence ID" value="NZ_GL622296.1"/>
</dbReference>
<dbReference type="eggNOG" id="ENOG5033S30">
    <property type="taxonomic scope" value="Bacteria"/>
</dbReference>
<protein>
    <recommendedName>
        <fullName evidence="4">TadE-like protein</fullName>
    </recommendedName>
</protein>
<evidence type="ECO:0000313" key="3">
    <source>
        <dbReference type="Proteomes" id="UP000003434"/>
    </source>
</evidence>
<reference evidence="2 3" key="1">
    <citation type="submission" date="2010-12" db="EMBL/GenBank/DDBJ databases">
        <authorList>
            <person name="Muzny D."/>
            <person name="Qin X."/>
            <person name="Deng J."/>
            <person name="Jiang H."/>
            <person name="Liu Y."/>
            <person name="Qu J."/>
            <person name="Song X.-Z."/>
            <person name="Zhang L."/>
            <person name="Thornton R."/>
            <person name="Coyle M."/>
            <person name="Francisco L."/>
            <person name="Jackson L."/>
            <person name="Javaid M."/>
            <person name="Korchina V."/>
            <person name="Kovar C."/>
            <person name="Mata R."/>
            <person name="Mathew T."/>
            <person name="Ngo R."/>
            <person name="Nguyen L."/>
            <person name="Nguyen N."/>
            <person name="Okwuonu G."/>
            <person name="Ongeri F."/>
            <person name="Pham C."/>
            <person name="Simmons D."/>
            <person name="Wilczek-Boney K."/>
            <person name="Hale W."/>
            <person name="Jakkamsetti A."/>
            <person name="Pham P."/>
            <person name="Ruth R."/>
            <person name="San Lucas F."/>
            <person name="Warren J."/>
            <person name="Zhang J."/>
            <person name="Zhao Z."/>
            <person name="Zhou C."/>
            <person name="Zhu D."/>
            <person name="Lee S."/>
            <person name="Bess C."/>
            <person name="Blankenburg K."/>
            <person name="Forbes L."/>
            <person name="Fu Q."/>
            <person name="Gubbala S."/>
            <person name="Hirani K."/>
            <person name="Jayaseelan J.C."/>
            <person name="Lara F."/>
            <person name="Munidasa M."/>
            <person name="Palculict T."/>
            <person name="Patil S."/>
            <person name="Pu L.-L."/>
            <person name="Saada N."/>
            <person name="Tang L."/>
            <person name="Weissenberger G."/>
            <person name="Zhu Y."/>
            <person name="Hemphill L."/>
            <person name="Shang Y."/>
            <person name="Youmans B."/>
            <person name="Ayvaz T."/>
            <person name="Ross M."/>
            <person name="Santibanez J."/>
            <person name="Aqrawi P."/>
            <person name="Gross S."/>
            <person name="Joshi V."/>
            <person name="Fowler G."/>
            <person name="Nazareth L."/>
            <person name="Reid J."/>
            <person name="Worley K."/>
            <person name="Petrosino J."/>
            <person name="Highlander S."/>
            <person name="Gibbs R."/>
        </authorList>
    </citation>
    <scope>NUCLEOTIDE SEQUENCE [LARGE SCALE GENOMIC DNA]</scope>
    <source>
        <strain evidence="2 3">DSM 3986</strain>
    </source>
</reference>
<keyword evidence="1" id="KW-0812">Transmembrane</keyword>
<evidence type="ECO:0008006" key="4">
    <source>
        <dbReference type="Google" id="ProtNLM"/>
    </source>
</evidence>
<comment type="caution">
    <text evidence="2">The sequence shown here is derived from an EMBL/GenBank/DDBJ whole genome shotgun (WGS) entry which is preliminary data.</text>
</comment>
<keyword evidence="1" id="KW-0472">Membrane</keyword>
<evidence type="ECO:0000313" key="2">
    <source>
        <dbReference type="EMBL" id="EFU75921.1"/>
    </source>
</evidence>
<keyword evidence="1" id="KW-1133">Transmembrane helix</keyword>
<accession>E6LQI2</accession>
<feature type="transmembrane region" description="Helical" evidence="1">
    <location>
        <begin position="12"/>
        <end position="34"/>
    </location>
</feature>
<dbReference type="EMBL" id="AEPW01000085">
    <property type="protein sequence ID" value="EFU75921.1"/>
    <property type="molecule type" value="Genomic_DNA"/>
</dbReference>
<proteinExistence type="predicted"/>
<organism evidence="2 3">
    <name type="scientific">Lachnoanaerobaculum saburreum DSM 3986</name>
    <dbReference type="NCBI Taxonomy" id="887325"/>
    <lineage>
        <taxon>Bacteria</taxon>
        <taxon>Bacillati</taxon>
        <taxon>Bacillota</taxon>
        <taxon>Clostridia</taxon>
        <taxon>Lachnospirales</taxon>
        <taxon>Lachnospiraceae</taxon>
        <taxon>Lachnoanaerobaculum</taxon>
    </lineage>
</organism>
<dbReference type="Proteomes" id="UP000003434">
    <property type="component" value="Unassembled WGS sequence"/>
</dbReference>